<dbReference type="EMBL" id="CM047585">
    <property type="protein sequence ID" value="KAI9910664.1"/>
    <property type="molecule type" value="Genomic_DNA"/>
</dbReference>
<evidence type="ECO:0000313" key="1">
    <source>
        <dbReference type="EMBL" id="KAI9910664.1"/>
    </source>
</evidence>
<comment type="caution">
    <text evidence="1">The sequence shown here is derived from an EMBL/GenBank/DDBJ whole genome shotgun (WGS) entry which is preliminary data.</text>
</comment>
<dbReference type="Proteomes" id="UP001163321">
    <property type="component" value="Chromosome 6"/>
</dbReference>
<gene>
    <name evidence="1" type="ORF">PsorP6_011218</name>
</gene>
<organism evidence="1 2">
    <name type="scientific">Peronosclerospora sorghi</name>
    <dbReference type="NCBI Taxonomy" id="230839"/>
    <lineage>
        <taxon>Eukaryota</taxon>
        <taxon>Sar</taxon>
        <taxon>Stramenopiles</taxon>
        <taxon>Oomycota</taxon>
        <taxon>Peronosporomycetes</taxon>
        <taxon>Peronosporales</taxon>
        <taxon>Peronosporaceae</taxon>
        <taxon>Peronosclerospora</taxon>
    </lineage>
</organism>
<accession>A0ACC0VVY7</accession>
<sequence>MLLQLNFSTCKKRTILAASRYSSTRVSSVEHSECASVDRHRVGTPDPIIHTRIDDKNDVPYYFSNNLLVAKSVCKEELRQKISEQQMIAVGKLKPGRQRDGRIINKCSYRSPPTLHKRVSSDLCSQNSSCNACFGYQSFQTRFYFFDNIFLISCKEIMTERKGFEADFLVLKSPIYSVELRIVAHFTLSSLLCVTTSSVLLFFLEVNCQVPHWINQRVELQNLITMGFQKKPHLAFGTVVLAKAVPWLKNALKHFNDTCITLRNIIWDRQDTSNFLEMCVLELR</sequence>
<protein>
    <submittedName>
        <fullName evidence="1">Uncharacterized protein</fullName>
    </submittedName>
</protein>
<evidence type="ECO:0000313" key="2">
    <source>
        <dbReference type="Proteomes" id="UP001163321"/>
    </source>
</evidence>
<reference evidence="1 2" key="1">
    <citation type="journal article" date="2022" name="bioRxiv">
        <title>The genome of the oomycete Peronosclerospora sorghi, a cosmopolitan pathogen of maize and sorghum, is inflated with dispersed pseudogenes.</title>
        <authorList>
            <person name="Fletcher K."/>
            <person name="Martin F."/>
            <person name="Isakeit T."/>
            <person name="Cavanaugh K."/>
            <person name="Magill C."/>
            <person name="Michelmore R."/>
        </authorList>
    </citation>
    <scope>NUCLEOTIDE SEQUENCE [LARGE SCALE GENOMIC DNA]</scope>
    <source>
        <strain evidence="1">P6</strain>
    </source>
</reference>
<name>A0ACC0VVY7_9STRA</name>
<keyword evidence="2" id="KW-1185">Reference proteome</keyword>
<proteinExistence type="predicted"/>